<name>A0A1H6NWX0_9PSED</name>
<reference evidence="1 2" key="1">
    <citation type="submission" date="2016-10" db="EMBL/GenBank/DDBJ databases">
        <authorList>
            <person name="de Groot N.N."/>
        </authorList>
    </citation>
    <scope>NUCLEOTIDE SEQUENCE [LARGE SCALE GENOMIC DNA]</scope>
    <source>
        <strain evidence="1 2">LMG 2158</strain>
    </source>
</reference>
<evidence type="ECO:0008006" key="3">
    <source>
        <dbReference type="Google" id="ProtNLM"/>
    </source>
</evidence>
<gene>
    <name evidence="1" type="ORF">SAMN05216581_4494</name>
</gene>
<dbReference type="AlphaFoldDB" id="A0A1H6NWX0"/>
<accession>A0A1H6NWX0</accession>
<proteinExistence type="predicted"/>
<organism evidence="1 2">
    <name type="scientific">Pseudomonas asplenii</name>
    <dbReference type="NCBI Taxonomy" id="53407"/>
    <lineage>
        <taxon>Bacteria</taxon>
        <taxon>Pseudomonadati</taxon>
        <taxon>Pseudomonadota</taxon>
        <taxon>Gammaproteobacteria</taxon>
        <taxon>Pseudomonadales</taxon>
        <taxon>Pseudomonadaceae</taxon>
        <taxon>Pseudomonas</taxon>
    </lineage>
</organism>
<evidence type="ECO:0000313" key="1">
    <source>
        <dbReference type="EMBL" id="SEI21413.1"/>
    </source>
</evidence>
<dbReference type="EMBL" id="LT629972">
    <property type="protein sequence ID" value="SEI21413.1"/>
    <property type="molecule type" value="Genomic_DNA"/>
</dbReference>
<dbReference type="RefSeq" id="WP_019361493.1">
    <property type="nucleotide sequence ID" value="NZ_LT629972.1"/>
</dbReference>
<evidence type="ECO:0000313" key="2">
    <source>
        <dbReference type="Proteomes" id="UP000182272"/>
    </source>
</evidence>
<protein>
    <recommendedName>
        <fullName evidence="3">Host nuclease inhibitor protein</fullName>
    </recommendedName>
</protein>
<sequence length="134" mass="14571">MGEQTTISVDSIMEQAQVFASAWALVGGPFDKGNALENAEDEKIQLHDMLEEFCSNSELSRIAEQLVAWHQRKIGLIEQVLASPADTEVQLGVEAPILLTGEALKGFRVGLLWAQSIFGAFPLQVATIEMAGEK</sequence>
<dbReference type="Proteomes" id="UP000182272">
    <property type="component" value="Chromosome I"/>
</dbReference>
<dbReference type="OrthoDB" id="6904426at2"/>